<keyword evidence="3" id="KW-1185">Reference proteome</keyword>
<dbReference type="Pfam" id="PF00089">
    <property type="entry name" value="Trypsin"/>
    <property type="match status" value="1"/>
</dbReference>
<feature type="domain" description="Peptidase S1" evidence="1">
    <location>
        <begin position="9"/>
        <end position="172"/>
    </location>
</feature>
<dbReference type="PANTHER" id="PTHR24260">
    <property type="match status" value="1"/>
</dbReference>
<dbReference type="InterPro" id="IPR033116">
    <property type="entry name" value="TRYPSIN_SER"/>
</dbReference>
<dbReference type="InterPro" id="IPR051333">
    <property type="entry name" value="CLIP_Serine_Protease"/>
</dbReference>
<name>A0A7R9KLC3_9ACAR</name>
<dbReference type="EMBL" id="CAJPIZ010002699">
    <property type="protein sequence ID" value="CAG2105379.1"/>
    <property type="molecule type" value="Genomic_DNA"/>
</dbReference>
<reference evidence="2" key="1">
    <citation type="submission" date="2020-11" db="EMBL/GenBank/DDBJ databases">
        <authorList>
            <person name="Tran Van P."/>
        </authorList>
    </citation>
    <scope>NUCLEOTIDE SEQUENCE</scope>
</reference>
<dbReference type="InterPro" id="IPR001254">
    <property type="entry name" value="Trypsin_dom"/>
</dbReference>
<accession>A0A7R9KLC3</accession>
<dbReference type="OrthoDB" id="10061449at2759"/>
<evidence type="ECO:0000313" key="3">
    <source>
        <dbReference type="Proteomes" id="UP000759131"/>
    </source>
</evidence>
<dbReference type="PANTHER" id="PTHR24260:SF136">
    <property type="entry name" value="GH08193P-RELATED"/>
    <property type="match status" value="1"/>
</dbReference>
<dbReference type="SUPFAM" id="SSF50494">
    <property type="entry name" value="Trypsin-like serine proteases"/>
    <property type="match status" value="1"/>
</dbReference>
<evidence type="ECO:0000313" key="2">
    <source>
        <dbReference type="EMBL" id="CAD7624949.1"/>
    </source>
</evidence>
<sequence>MSCGPKCKATNIRVYPGLTNQSYTNHTYYTGGQYFIYPEYERNQYIPWDLALIRLNTAIPLDGTSGSSGINAICLPEEMALNAGEEYALLNGFGTDNSNGTGSGIQRIGWTKIMKSKYDPNNTFQRNYVLYAKRIPFPSGSATCSGDSGSPYVQYVNGLAVLIGIHSSTDKNPGESCLKVTEHSKLNAVRITI</sequence>
<dbReference type="GO" id="GO:0006508">
    <property type="term" value="P:proteolysis"/>
    <property type="evidence" value="ECO:0007669"/>
    <property type="project" value="InterPro"/>
</dbReference>
<protein>
    <recommendedName>
        <fullName evidence="1">Peptidase S1 domain-containing protein</fullName>
    </recommendedName>
</protein>
<dbReference type="InterPro" id="IPR043504">
    <property type="entry name" value="Peptidase_S1_PA_chymotrypsin"/>
</dbReference>
<dbReference type="EMBL" id="OC857274">
    <property type="protein sequence ID" value="CAD7624949.1"/>
    <property type="molecule type" value="Genomic_DNA"/>
</dbReference>
<evidence type="ECO:0000259" key="1">
    <source>
        <dbReference type="Pfam" id="PF00089"/>
    </source>
</evidence>
<dbReference type="AlphaFoldDB" id="A0A7R9KLC3"/>
<organism evidence="2">
    <name type="scientific">Medioppia subpectinata</name>
    <dbReference type="NCBI Taxonomy" id="1979941"/>
    <lineage>
        <taxon>Eukaryota</taxon>
        <taxon>Metazoa</taxon>
        <taxon>Ecdysozoa</taxon>
        <taxon>Arthropoda</taxon>
        <taxon>Chelicerata</taxon>
        <taxon>Arachnida</taxon>
        <taxon>Acari</taxon>
        <taxon>Acariformes</taxon>
        <taxon>Sarcoptiformes</taxon>
        <taxon>Oribatida</taxon>
        <taxon>Brachypylina</taxon>
        <taxon>Oppioidea</taxon>
        <taxon>Oppiidae</taxon>
        <taxon>Medioppia</taxon>
    </lineage>
</organism>
<dbReference type="Proteomes" id="UP000759131">
    <property type="component" value="Unassembled WGS sequence"/>
</dbReference>
<proteinExistence type="predicted"/>
<dbReference type="Gene3D" id="2.40.10.10">
    <property type="entry name" value="Trypsin-like serine proteases"/>
    <property type="match status" value="1"/>
</dbReference>
<dbReference type="PROSITE" id="PS00135">
    <property type="entry name" value="TRYPSIN_SER"/>
    <property type="match status" value="1"/>
</dbReference>
<dbReference type="InterPro" id="IPR009003">
    <property type="entry name" value="Peptidase_S1_PA"/>
</dbReference>
<dbReference type="GO" id="GO:0004252">
    <property type="term" value="F:serine-type endopeptidase activity"/>
    <property type="evidence" value="ECO:0007669"/>
    <property type="project" value="InterPro"/>
</dbReference>
<gene>
    <name evidence="2" type="ORF">OSB1V03_LOCUS5387</name>
</gene>